<dbReference type="CDD" id="cd05466">
    <property type="entry name" value="PBP2_LTTR_substrate"/>
    <property type="match status" value="1"/>
</dbReference>
<accession>A0A1U9JSC6</accession>
<dbReference type="InterPro" id="IPR036390">
    <property type="entry name" value="WH_DNA-bd_sf"/>
</dbReference>
<keyword evidence="7" id="KW-1185">Reference proteome</keyword>
<dbReference type="SUPFAM" id="SSF46785">
    <property type="entry name" value="Winged helix' DNA-binding domain"/>
    <property type="match status" value="1"/>
</dbReference>
<dbReference type="STRING" id="1902579.BHV28_00380"/>
<dbReference type="InterPro" id="IPR000847">
    <property type="entry name" value="LysR_HTH_N"/>
</dbReference>
<dbReference type="Gene3D" id="1.10.10.10">
    <property type="entry name" value="Winged helix-like DNA-binding domain superfamily/Winged helix DNA-binding domain"/>
    <property type="match status" value="1"/>
</dbReference>
<dbReference type="EMBL" id="CP017315">
    <property type="protein sequence ID" value="AQS40764.1"/>
    <property type="molecule type" value="Genomic_DNA"/>
</dbReference>
<dbReference type="GO" id="GO:0003700">
    <property type="term" value="F:DNA-binding transcription factor activity"/>
    <property type="evidence" value="ECO:0007669"/>
    <property type="project" value="InterPro"/>
</dbReference>
<dbReference type="PANTHER" id="PTHR30126:SF98">
    <property type="entry name" value="HTH-TYPE TRANSCRIPTIONAL ACTIVATOR BAUR"/>
    <property type="match status" value="1"/>
</dbReference>
<dbReference type="Proteomes" id="UP000188912">
    <property type="component" value="Chromosome"/>
</dbReference>
<name>A0A1U9JSC6_9HYPH</name>
<dbReference type="GO" id="GO:0000976">
    <property type="term" value="F:transcription cis-regulatory region binding"/>
    <property type="evidence" value="ECO:0007669"/>
    <property type="project" value="TreeGrafter"/>
</dbReference>
<gene>
    <name evidence="6" type="ORF">BHV28_00380</name>
</gene>
<reference evidence="6 7" key="1">
    <citation type="journal article" date="2010" name="Science">
        <title>Genomic comparison of the ants Camponotus floridanus and Harpegnathos saltator.</title>
        <authorList>
            <person name="Bonasio R."/>
            <person name="Zhang G."/>
            <person name="Ye C."/>
            <person name="Mutti N.S."/>
            <person name="Fang X."/>
            <person name="Qin N."/>
            <person name="Donahue G."/>
            <person name="Yang P."/>
            <person name="Li Q."/>
            <person name="Li C."/>
            <person name="Zhang P."/>
            <person name="Huang Z."/>
            <person name="Berger S.L."/>
            <person name="Reinberg D."/>
            <person name="Wang J."/>
            <person name="Liebig J."/>
        </authorList>
    </citation>
    <scope>NUCLEOTIDE SEQUENCE [LARGE SCALE GENOMIC DNA]</scope>
    <source>
        <strain evidence="6 7">Hsal</strain>
    </source>
</reference>
<dbReference type="PANTHER" id="PTHR30126">
    <property type="entry name" value="HTH-TYPE TRANSCRIPTIONAL REGULATOR"/>
    <property type="match status" value="1"/>
</dbReference>
<dbReference type="Gene3D" id="3.40.190.10">
    <property type="entry name" value="Periplasmic binding protein-like II"/>
    <property type="match status" value="2"/>
</dbReference>
<keyword evidence="4" id="KW-0804">Transcription</keyword>
<dbReference type="KEGG" id="thd:BHV28_00380"/>
<evidence type="ECO:0000256" key="1">
    <source>
        <dbReference type="ARBA" id="ARBA00009437"/>
    </source>
</evidence>
<evidence type="ECO:0000313" key="6">
    <source>
        <dbReference type="EMBL" id="AQS40764.1"/>
    </source>
</evidence>
<evidence type="ECO:0000256" key="3">
    <source>
        <dbReference type="ARBA" id="ARBA00023125"/>
    </source>
</evidence>
<dbReference type="Pfam" id="PF00126">
    <property type="entry name" value="HTH_1"/>
    <property type="match status" value="1"/>
</dbReference>
<dbReference type="SUPFAM" id="SSF53850">
    <property type="entry name" value="Periplasmic binding protein-like II"/>
    <property type="match status" value="1"/>
</dbReference>
<evidence type="ECO:0000313" key="7">
    <source>
        <dbReference type="Proteomes" id="UP000188912"/>
    </source>
</evidence>
<protein>
    <submittedName>
        <fullName evidence="6">Transcriptional regulator, LysR family</fullName>
    </submittedName>
</protein>
<evidence type="ECO:0000256" key="4">
    <source>
        <dbReference type="ARBA" id="ARBA00023163"/>
    </source>
</evidence>
<organism evidence="6 7">
    <name type="scientific">Candidatus Tokpelaia hoelldobleri</name>
    <dbReference type="NCBI Taxonomy" id="1902579"/>
    <lineage>
        <taxon>Bacteria</taxon>
        <taxon>Pseudomonadati</taxon>
        <taxon>Pseudomonadota</taxon>
        <taxon>Alphaproteobacteria</taxon>
        <taxon>Hyphomicrobiales</taxon>
        <taxon>Candidatus Tokpelaia</taxon>
    </lineage>
</organism>
<dbReference type="InterPro" id="IPR005119">
    <property type="entry name" value="LysR_subst-bd"/>
</dbReference>
<dbReference type="InterPro" id="IPR036388">
    <property type="entry name" value="WH-like_DNA-bd_sf"/>
</dbReference>
<keyword evidence="3" id="KW-0238">DNA-binding</keyword>
<evidence type="ECO:0000256" key="2">
    <source>
        <dbReference type="ARBA" id="ARBA00023015"/>
    </source>
</evidence>
<sequence>MKISGSDLHLFRVFDSVVRNNGLSAAQMELSLSQPTISNHLTALEQRLGIKLCERGRRGFMLTEKGRLVHEIGMELLATLDAQAGRLKRLNGTLVGEVRLGVVDCVASDPACPLPDVWAAVAEKAPMIELVMTVMRPNDIGSGLARHTLDIGIGGFDIRLGGLDYAPLYQEDHALYCGRNDPLFAVPEAEITRAVSYRRPWVHRGYWNNRRQRSFQRIEADRIVYDIEAQLLAILSGAYVGLLPVHHAQYYVEKGRLRRLPVQDDDYSADIMLATRNGRMPRAVSFVRDLLLAGQ</sequence>
<dbReference type="AlphaFoldDB" id="A0A1U9JSC6"/>
<proteinExistence type="inferred from homology"/>
<reference evidence="6 7" key="2">
    <citation type="journal article" date="2016" name="Sci. Rep.">
        <title>The genome of Rhizobiales bacteria in predatory ants reveals urease gene functions but no genes for nitrogen fixation.</title>
        <authorList>
            <person name="Neuvonen M.M."/>
            <person name="Tamarit D."/>
            <person name="Naslund K."/>
            <person name="Liebig J."/>
            <person name="Feldhaar H."/>
            <person name="Moran N.A."/>
            <person name="Guy L."/>
            <person name="Andersson S.G."/>
        </authorList>
    </citation>
    <scope>NUCLEOTIDE SEQUENCE [LARGE SCALE GENOMIC DNA]</scope>
    <source>
        <strain evidence="6 7">Hsal</strain>
    </source>
</reference>
<dbReference type="PRINTS" id="PR00039">
    <property type="entry name" value="HTHLYSR"/>
</dbReference>
<keyword evidence="2" id="KW-0805">Transcription regulation</keyword>
<comment type="similarity">
    <text evidence="1">Belongs to the LysR transcriptional regulatory family.</text>
</comment>
<feature type="domain" description="HTH lysR-type" evidence="5">
    <location>
        <begin position="7"/>
        <end position="63"/>
    </location>
</feature>
<evidence type="ECO:0000259" key="5">
    <source>
        <dbReference type="PROSITE" id="PS50931"/>
    </source>
</evidence>
<dbReference type="Pfam" id="PF03466">
    <property type="entry name" value="LysR_substrate"/>
    <property type="match status" value="1"/>
</dbReference>
<dbReference type="PROSITE" id="PS50931">
    <property type="entry name" value="HTH_LYSR"/>
    <property type="match status" value="1"/>
</dbReference>